<dbReference type="EMBL" id="JBEYBR010000024">
    <property type="protein sequence ID" value="MEU2122512.1"/>
    <property type="molecule type" value="Genomic_DNA"/>
</dbReference>
<comment type="caution">
    <text evidence="1">The sequence shown here is derived from an EMBL/GenBank/DDBJ whole genome shotgun (WGS) entry which is preliminary data.</text>
</comment>
<accession>A0ABV2X9D4</accession>
<dbReference type="RefSeq" id="WP_157115104.1">
    <property type="nucleotide sequence ID" value="NZ_JBEYBR010000024.1"/>
</dbReference>
<sequence>MANNALPHRNPFVGPPAAAAVDVPADVVDRFLNALHEWQFEQTHTDQPDQEV</sequence>
<keyword evidence="2" id="KW-1185">Reference proteome</keyword>
<organism evidence="1 2">
    <name type="scientific">Nocardia niwae</name>
    <dbReference type="NCBI Taxonomy" id="626084"/>
    <lineage>
        <taxon>Bacteria</taxon>
        <taxon>Bacillati</taxon>
        <taxon>Actinomycetota</taxon>
        <taxon>Actinomycetes</taxon>
        <taxon>Mycobacteriales</taxon>
        <taxon>Nocardiaceae</taxon>
        <taxon>Nocardia</taxon>
    </lineage>
</organism>
<protein>
    <submittedName>
        <fullName evidence="1">Uncharacterized protein</fullName>
    </submittedName>
</protein>
<gene>
    <name evidence="1" type="ORF">ABZ507_11910</name>
</gene>
<evidence type="ECO:0000313" key="1">
    <source>
        <dbReference type="EMBL" id="MEU2122512.1"/>
    </source>
</evidence>
<name>A0ABV2X9D4_9NOCA</name>
<reference evidence="1 2" key="1">
    <citation type="submission" date="2024-06" db="EMBL/GenBank/DDBJ databases">
        <title>The Natural Products Discovery Center: Release of the First 8490 Sequenced Strains for Exploring Actinobacteria Biosynthetic Diversity.</title>
        <authorList>
            <person name="Kalkreuter E."/>
            <person name="Kautsar S.A."/>
            <person name="Yang D."/>
            <person name="Bader C.D."/>
            <person name="Teijaro C.N."/>
            <person name="Fluegel L."/>
            <person name="Davis C.M."/>
            <person name="Simpson J.R."/>
            <person name="Lauterbach L."/>
            <person name="Steele A.D."/>
            <person name="Gui C."/>
            <person name="Meng S."/>
            <person name="Li G."/>
            <person name="Viehrig K."/>
            <person name="Ye F."/>
            <person name="Su P."/>
            <person name="Kiefer A.F."/>
            <person name="Nichols A."/>
            <person name="Cepeda A.J."/>
            <person name="Yan W."/>
            <person name="Fan B."/>
            <person name="Jiang Y."/>
            <person name="Adhikari A."/>
            <person name="Zheng C.-J."/>
            <person name="Schuster L."/>
            <person name="Cowan T.M."/>
            <person name="Smanski M.J."/>
            <person name="Chevrette M.G."/>
            <person name="De Carvalho L.P.S."/>
            <person name="Shen B."/>
        </authorList>
    </citation>
    <scope>NUCLEOTIDE SEQUENCE [LARGE SCALE GENOMIC DNA]</scope>
    <source>
        <strain evidence="1 2">NPDC019434</strain>
    </source>
</reference>
<dbReference type="Proteomes" id="UP001550535">
    <property type="component" value="Unassembled WGS sequence"/>
</dbReference>
<proteinExistence type="predicted"/>
<evidence type="ECO:0000313" key="2">
    <source>
        <dbReference type="Proteomes" id="UP001550535"/>
    </source>
</evidence>